<accession>A0AAU8VCL2</accession>
<evidence type="ECO:0000259" key="1">
    <source>
        <dbReference type="SMART" id="SM01235"/>
    </source>
</evidence>
<dbReference type="Proteomes" id="UP000190848">
    <property type="component" value="Chromosome"/>
</dbReference>
<dbReference type="SMART" id="SM01235">
    <property type="entry name" value="Haem_bd"/>
    <property type="match status" value="1"/>
</dbReference>
<dbReference type="AlphaFoldDB" id="A0AAU8VCL2"/>
<dbReference type="KEGG" id="een:BBD30_03750"/>
<feature type="domain" description="Haem-binding" evidence="1">
    <location>
        <begin position="9"/>
        <end position="144"/>
    </location>
</feature>
<dbReference type="EMBL" id="CP016374">
    <property type="protein sequence ID" value="AQX01893.1"/>
    <property type="molecule type" value="Genomic_DNA"/>
</dbReference>
<sequence length="159" mass="19034">MKKFLIILLVAFIIIQFFPIDKVNPPVNERMDFLTIKKTPEEVSKVIRNSCYDCHSNETKYPWYSNIAPVSWWMKDHIIDGRKHLNFSTFATYDTERQLRKLDESVEMIEKDKMPLETYLLAHQNARLSDMDKKILIKYLKNVRTDTEIRYNTTEQEQP</sequence>
<reference evidence="2 3" key="1">
    <citation type="submission" date="2016-07" db="EMBL/GenBank/DDBJ databases">
        <title>Revisiting the taxonomy of the Elizabethkingia Genus using Whole-Genome Sequencing, Optical Mapping, and MALDI-TOF, along with proposal of three novel Elizabethkingia species: Elizabethkingia bruuniana sp. nov., Elizabethkingia ursingii sp. nov., and Elizabethkingia occulta sp. nov.</title>
        <authorList>
            <person name="Nicholson A.C."/>
        </authorList>
    </citation>
    <scope>NUCLEOTIDE SEQUENCE [LARGE SCALE GENOMIC DNA]</scope>
    <source>
        <strain evidence="2 3">F3201</strain>
    </source>
</reference>
<dbReference type="InterPro" id="IPR025992">
    <property type="entry name" value="Haem-bd"/>
</dbReference>
<protein>
    <submittedName>
        <fullName evidence="2">Cytochrome C</fullName>
    </submittedName>
</protein>
<gene>
    <name evidence="2" type="ORF">BBD32_10670</name>
</gene>
<dbReference type="Pfam" id="PF14376">
    <property type="entry name" value="Haem_bd"/>
    <property type="match status" value="1"/>
</dbReference>
<dbReference type="RefSeq" id="WP_034845719.1">
    <property type="nucleotide sequence ID" value="NZ_BQKR01000015.1"/>
</dbReference>
<evidence type="ECO:0000313" key="2">
    <source>
        <dbReference type="EMBL" id="AQX01893.1"/>
    </source>
</evidence>
<proteinExistence type="predicted"/>
<evidence type="ECO:0000313" key="3">
    <source>
        <dbReference type="Proteomes" id="UP000190848"/>
    </source>
</evidence>
<organism evidence="2 3">
    <name type="scientific">Elizabethkingia anophelis</name>
    <dbReference type="NCBI Taxonomy" id="1117645"/>
    <lineage>
        <taxon>Bacteria</taxon>
        <taxon>Pseudomonadati</taxon>
        <taxon>Bacteroidota</taxon>
        <taxon>Flavobacteriia</taxon>
        <taxon>Flavobacteriales</taxon>
        <taxon>Weeksellaceae</taxon>
        <taxon>Elizabethkingia</taxon>
    </lineage>
</organism>
<name>A0AAU8VCL2_9FLAO</name>